<evidence type="ECO:0000256" key="1">
    <source>
        <dbReference type="SAM" id="MobiDB-lite"/>
    </source>
</evidence>
<dbReference type="RefSeq" id="WP_426782688.1">
    <property type="nucleotide sequence ID" value="NZ_CBDHOZ010000032.1"/>
</dbReference>
<reference evidence="4" key="3">
    <citation type="submission" date="2019-10" db="EMBL/GenBank/DDBJ databases">
        <authorList>
            <consortium name="NCBI Pathogen Detection Project"/>
        </authorList>
    </citation>
    <scope>NUCLEOTIDE SEQUENCE</scope>
    <source>
        <strain evidence="4">Salmonella enterica</strain>
    </source>
</reference>
<dbReference type="Pfam" id="PF12961">
    <property type="entry name" value="DUF3850"/>
    <property type="match status" value="1"/>
</dbReference>
<gene>
    <name evidence="3" type="ORF">DN323_00975</name>
    <name evidence="4" type="ORF">G2992_07840</name>
</gene>
<evidence type="ECO:0000313" key="4">
    <source>
        <dbReference type="EMBL" id="HAE1513731.1"/>
    </source>
</evidence>
<dbReference type="AlphaFoldDB" id="A0A3V3U5T2"/>
<proteinExistence type="predicted"/>
<dbReference type="InterPro" id="IPR015947">
    <property type="entry name" value="PUA-like_sf"/>
</dbReference>
<dbReference type="EMBL" id="AAHEPM010000001">
    <property type="protein sequence ID" value="EBV2394217.1"/>
    <property type="molecule type" value="Genomic_DNA"/>
</dbReference>
<sequence>MNNKLTGVEHNLKIAPEYFAAVVAGVKHAEMRFNDRNYQTGDVLNLCEWDDGSFTGDFVSVDVTHVCELPSVPGYALLSFELQERRKADSENLVKDRQRVIDGLCSIGETVWGIEEYMKKWDAKYLPKTSSPAPLQGSQPVSNRDELSKKS</sequence>
<accession>A0A3V3U5T2</accession>
<protein>
    <submittedName>
        <fullName evidence="4">DUF3850 domain-containing protein</fullName>
    </submittedName>
</protein>
<dbReference type="InterPro" id="IPR039440">
    <property type="entry name" value="DUF3850"/>
</dbReference>
<dbReference type="SUPFAM" id="SSF88697">
    <property type="entry name" value="PUA domain-like"/>
    <property type="match status" value="1"/>
</dbReference>
<feature type="compositionally biased region" description="Polar residues" evidence="1">
    <location>
        <begin position="128"/>
        <end position="142"/>
    </location>
</feature>
<dbReference type="EMBL" id="DAAQZM010000001">
    <property type="protein sequence ID" value="HAE1513731.1"/>
    <property type="molecule type" value="Genomic_DNA"/>
</dbReference>
<evidence type="ECO:0000313" key="3">
    <source>
        <dbReference type="EMBL" id="EBV2394217.1"/>
    </source>
</evidence>
<reference evidence="4" key="1">
    <citation type="journal article" date="2018" name="Genome Biol.">
        <title>SKESA: strategic k-mer extension for scrupulous assemblies.</title>
        <authorList>
            <person name="Souvorov A."/>
            <person name="Agarwala R."/>
            <person name="Lipman D.J."/>
        </authorList>
    </citation>
    <scope>NUCLEOTIDE SEQUENCE</scope>
    <source>
        <strain evidence="4">Salmonella enterica</strain>
    </source>
</reference>
<organism evidence="3">
    <name type="scientific">Salmonella enterica subsp. enterica serovar Havana</name>
    <dbReference type="NCBI Taxonomy" id="179997"/>
    <lineage>
        <taxon>Bacteria</taxon>
        <taxon>Pseudomonadati</taxon>
        <taxon>Pseudomonadota</taxon>
        <taxon>Gammaproteobacteria</taxon>
        <taxon>Enterobacterales</taxon>
        <taxon>Enterobacteriaceae</taxon>
        <taxon>Salmonella</taxon>
    </lineage>
</organism>
<name>A0A3V3U5T2_SALET</name>
<evidence type="ECO:0000259" key="2">
    <source>
        <dbReference type="Pfam" id="PF12961"/>
    </source>
</evidence>
<reference evidence="3" key="2">
    <citation type="submission" date="2018-06" db="EMBL/GenBank/DDBJ databases">
        <authorList>
            <person name="Ashton P.M."/>
            <person name="Dallman T."/>
            <person name="Nair S."/>
            <person name="De Pinna E."/>
            <person name="Peters T."/>
            <person name="Grant K."/>
        </authorList>
    </citation>
    <scope>NUCLEOTIDE SEQUENCE</scope>
    <source>
        <strain evidence="3">288881</strain>
    </source>
</reference>
<feature type="domain" description="DUF3850" evidence="2">
    <location>
        <begin position="10"/>
        <end position="79"/>
    </location>
</feature>
<comment type="caution">
    <text evidence="3">The sequence shown here is derived from an EMBL/GenBank/DDBJ whole genome shotgun (WGS) entry which is preliminary data.</text>
</comment>
<feature type="region of interest" description="Disordered" evidence="1">
    <location>
        <begin position="128"/>
        <end position="151"/>
    </location>
</feature>
<dbReference type="Gene3D" id="2.30.130.30">
    <property type="entry name" value="Hypothetical protein"/>
    <property type="match status" value="1"/>
</dbReference>